<evidence type="ECO:0000256" key="1">
    <source>
        <dbReference type="SAM" id="MobiDB-lite"/>
    </source>
</evidence>
<feature type="region of interest" description="Disordered" evidence="1">
    <location>
        <begin position="271"/>
        <end position="294"/>
    </location>
</feature>
<gene>
    <name evidence="2" type="ORF">F2Q70_00004321</name>
</gene>
<reference evidence="2" key="1">
    <citation type="submission" date="2019-12" db="EMBL/GenBank/DDBJ databases">
        <title>Genome sequencing and annotation of Brassica cretica.</title>
        <authorList>
            <person name="Studholme D.J."/>
            <person name="Sarris P.F."/>
        </authorList>
    </citation>
    <scope>NUCLEOTIDE SEQUENCE</scope>
    <source>
        <strain evidence="2">PFS-102/07</strain>
        <tissue evidence="2">Leaf</tissue>
    </source>
</reference>
<accession>A0A8S9IS70</accession>
<feature type="compositionally biased region" description="Basic and acidic residues" evidence="1">
    <location>
        <begin position="280"/>
        <end position="294"/>
    </location>
</feature>
<dbReference type="AlphaFoldDB" id="A0A8S9IS70"/>
<protein>
    <submittedName>
        <fullName evidence="2">Uncharacterized protein</fullName>
    </submittedName>
</protein>
<comment type="caution">
    <text evidence="2">The sequence shown here is derived from an EMBL/GenBank/DDBJ whole genome shotgun (WGS) entry which is preliminary data.</text>
</comment>
<proteinExistence type="predicted"/>
<dbReference type="EMBL" id="QGKY02001015">
    <property type="protein sequence ID" value="KAF2571617.1"/>
    <property type="molecule type" value="Genomic_DNA"/>
</dbReference>
<evidence type="ECO:0000313" key="2">
    <source>
        <dbReference type="EMBL" id="KAF2571617.1"/>
    </source>
</evidence>
<organism evidence="2">
    <name type="scientific">Brassica cretica</name>
    <name type="common">Mustard</name>
    <dbReference type="NCBI Taxonomy" id="69181"/>
    <lineage>
        <taxon>Eukaryota</taxon>
        <taxon>Viridiplantae</taxon>
        <taxon>Streptophyta</taxon>
        <taxon>Embryophyta</taxon>
        <taxon>Tracheophyta</taxon>
        <taxon>Spermatophyta</taxon>
        <taxon>Magnoliopsida</taxon>
        <taxon>eudicotyledons</taxon>
        <taxon>Gunneridae</taxon>
        <taxon>Pentapetalae</taxon>
        <taxon>rosids</taxon>
        <taxon>malvids</taxon>
        <taxon>Brassicales</taxon>
        <taxon>Brassicaceae</taxon>
        <taxon>Brassiceae</taxon>
        <taxon>Brassica</taxon>
    </lineage>
</organism>
<name>A0A8S9IS70_BRACR</name>
<sequence>MCFSEHGGTLLMSWRSWPEPHVDEDGLLGAKPFLHGCRIGRSWSANRVKLFHIRKYERIPLSEYFHFLEEGGCPWDWTRSTFQRGPKESPSGDPEAGATINAGMTLRRALMEPEDPGHALPKSEGDLLVYLFDSKSPPSGRPSLIARLLVIFSQEIACHSYEPGDSKAGSWDRTEPWYCFRTQRCCWDPEVSLGSEGRFWSPEAALDLEVAFRTCKKNFEPGGTIFHPPRRDYYRYLFGSRILLLGSWPLSSSYAAFCFCRKPLTLEAGGRTLEAGGKNPKPEQEPRSWSRNPEDGAGTNMVFFIGLRELHRSIKFLIEFGVGRRLVAWAIKLPYEMLPPWLGLAGVGRKLDGEVGNVCIKGDASSHTPDTCAASVAILGLRILRGRILARLGIRGMRRFNKTRSPKLRILMLDSAGLACASWAWGTFGMFFLVPGDNLVDSWYRSRSLGHVVCGEQ</sequence>